<dbReference type="EMBL" id="CM051401">
    <property type="protein sequence ID" value="KAJ4713131.1"/>
    <property type="molecule type" value="Genomic_DNA"/>
</dbReference>
<evidence type="ECO:0000313" key="2">
    <source>
        <dbReference type="Proteomes" id="UP001164539"/>
    </source>
</evidence>
<evidence type="ECO:0000313" key="1">
    <source>
        <dbReference type="EMBL" id="KAJ4713131.1"/>
    </source>
</evidence>
<reference evidence="1 2" key="1">
    <citation type="journal article" date="2023" name="Science">
        <title>Complex scaffold remodeling in plant triterpene biosynthesis.</title>
        <authorList>
            <person name="De La Pena R."/>
            <person name="Hodgson H."/>
            <person name="Liu J.C."/>
            <person name="Stephenson M.J."/>
            <person name="Martin A.C."/>
            <person name="Owen C."/>
            <person name="Harkess A."/>
            <person name="Leebens-Mack J."/>
            <person name="Jimenez L.E."/>
            <person name="Osbourn A."/>
            <person name="Sattely E.S."/>
        </authorList>
    </citation>
    <scope>NUCLEOTIDE SEQUENCE [LARGE SCALE GENOMIC DNA]</scope>
    <source>
        <strain evidence="2">cv. JPN11</strain>
        <tissue evidence="1">Leaf</tissue>
    </source>
</reference>
<organism evidence="1 2">
    <name type="scientific">Melia azedarach</name>
    <name type="common">Chinaberry tree</name>
    <dbReference type="NCBI Taxonomy" id="155640"/>
    <lineage>
        <taxon>Eukaryota</taxon>
        <taxon>Viridiplantae</taxon>
        <taxon>Streptophyta</taxon>
        <taxon>Embryophyta</taxon>
        <taxon>Tracheophyta</taxon>
        <taxon>Spermatophyta</taxon>
        <taxon>Magnoliopsida</taxon>
        <taxon>eudicotyledons</taxon>
        <taxon>Gunneridae</taxon>
        <taxon>Pentapetalae</taxon>
        <taxon>rosids</taxon>
        <taxon>malvids</taxon>
        <taxon>Sapindales</taxon>
        <taxon>Meliaceae</taxon>
        <taxon>Melia</taxon>
    </lineage>
</organism>
<name>A0ACC1XPP1_MELAZ</name>
<keyword evidence="2" id="KW-1185">Reference proteome</keyword>
<comment type="caution">
    <text evidence="1">The sequence shown here is derived from an EMBL/GenBank/DDBJ whole genome shotgun (WGS) entry which is preliminary data.</text>
</comment>
<accession>A0ACC1XPP1</accession>
<protein>
    <submittedName>
        <fullName evidence="1">LYR motif-containing protein</fullName>
    </submittedName>
</protein>
<proteinExistence type="predicted"/>
<sequence length="99" mass="11670">MASPGLVAPTRAEILGLYRSLIRVAREFRDYNIREYTKRRTVDGFRENQKLTDTKIDRRCLFGGEESVSFGETTSPRRFSLRPESEERDGARERYYSER</sequence>
<gene>
    <name evidence="1" type="ORF">OWV82_015267</name>
</gene>
<dbReference type="Proteomes" id="UP001164539">
    <property type="component" value="Chromosome 8"/>
</dbReference>